<reference evidence="2 3" key="1">
    <citation type="submission" date="2016-10" db="EMBL/GenBank/DDBJ databases">
        <authorList>
            <person name="de Groot N.N."/>
        </authorList>
    </citation>
    <scope>NUCLEOTIDE SEQUENCE [LARGE SCALE GENOMIC DNA]</scope>
    <source>
        <strain evidence="2 3">CGMCC 4.3519</strain>
    </source>
</reference>
<accession>A0A1H9CCR3</accession>
<protein>
    <submittedName>
        <fullName evidence="2">Ca-activated chloride channel family protein</fullName>
    </submittedName>
</protein>
<dbReference type="EMBL" id="FOET01000003">
    <property type="protein sequence ID" value="SEP98801.1"/>
    <property type="molecule type" value="Genomic_DNA"/>
</dbReference>
<keyword evidence="3" id="KW-1185">Reference proteome</keyword>
<dbReference type="Proteomes" id="UP000199055">
    <property type="component" value="Unassembled WGS sequence"/>
</dbReference>
<evidence type="ECO:0000313" key="2">
    <source>
        <dbReference type="EMBL" id="SEP98801.1"/>
    </source>
</evidence>
<dbReference type="AlphaFoldDB" id="A0A1H9CCR3"/>
<evidence type="ECO:0000313" key="3">
    <source>
        <dbReference type="Proteomes" id="UP000199055"/>
    </source>
</evidence>
<organism evidence="2 3">
    <name type="scientific">Streptomyces radiopugnans</name>
    <dbReference type="NCBI Taxonomy" id="403935"/>
    <lineage>
        <taxon>Bacteria</taxon>
        <taxon>Bacillati</taxon>
        <taxon>Actinomycetota</taxon>
        <taxon>Actinomycetes</taxon>
        <taxon>Kitasatosporales</taxon>
        <taxon>Streptomycetaceae</taxon>
        <taxon>Streptomyces</taxon>
    </lineage>
</organism>
<name>A0A1H9CCR3_9ACTN</name>
<feature type="region of interest" description="Disordered" evidence="1">
    <location>
        <begin position="82"/>
        <end position="124"/>
    </location>
</feature>
<gene>
    <name evidence="2" type="ORF">SAMN05216481_103160</name>
</gene>
<dbReference type="RefSeq" id="WP_342745062.1">
    <property type="nucleotide sequence ID" value="NZ_FOET01000003.1"/>
</dbReference>
<feature type="compositionally biased region" description="Gly residues" evidence="1">
    <location>
        <begin position="171"/>
        <end position="185"/>
    </location>
</feature>
<proteinExistence type="predicted"/>
<dbReference type="STRING" id="403935.SAMN05216481_103160"/>
<feature type="compositionally biased region" description="Low complexity" evidence="1">
    <location>
        <begin position="151"/>
        <end position="161"/>
    </location>
</feature>
<sequence length="185" mass="18110">MPVQSAGEFGTGALYRGEPAAVSNGTVPVAWTNHWESATRAVPVRRAGEYHIGVGLDPDAAELAENVAVGFVLRVAVVGEEKAGPEHGAPAVRERDGDRDGGAGREEAGAARDGSGPGGAGWSGPAVAAAAGAATLPAIAPAAVYTRSRGRAAARTGAAKDGAADRAADGTAGGTTDGTTEGGAW</sequence>
<feature type="compositionally biased region" description="Basic and acidic residues" evidence="1">
    <location>
        <begin position="92"/>
        <end position="110"/>
    </location>
</feature>
<evidence type="ECO:0000256" key="1">
    <source>
        <dbReference type="SAM" id="MobiDB-lite"/>
    </source>
</evidence>
<feature type="region of interest" description="Disordered" evidence="1">
    <location>
        <begin position="150"/>
        <end position="185"/>
    </location>
</feature>